<comment type="similarity">
    <text evidence="1">Belongs to the nematode receptor-like protein sre family.</text>
</comment>
<organism evidence="3 4">
    <name type="scientific">Steinernema glaseri</name>
    <dbReference type="NCBI Taxonomy" id="37863"/>
    <lineage>
        <taxon>Eukaryota</taxon>
        <taxon>Metazoa</taxon>
        <taxon>Ecdysozoa</taxon>
        <taxon>Nematoda</taxon>
        <taxon>Chromadorea</taxon>
        <taxon>Rhabditida</taxon>
        <taxon>Tylenchina</taxon>
        <taxon>Panagrolaimomorpha</taxon>
        <taxon>Strongyloidoidea</taxon>
        <taxon>Steinernematidae</taxon>
        <taxon>Steinernema</taxon>
    </lineage>
</organism>
<dbReference type="PANTHER" id="PTHR47518:SF11">
    <property type="entry name" value="SERPENTINE RECEPTOR, CLASS E (EPSILON)-RELATED"/>
    <property type="match status" value="1"/>
</dbReference>
<dbReference type="WBParaSite" id="L893_g14425.t1">
    <property type="protein sequence ID" value="L893_g14425.t1"/>
    <property type="gene ID" value="L893_g14425"/>
</dbReference>
<feature type="transmembrane region" description="Helical" evidence="2">
    <location>
        <begin position="142"/>
        <end position="165"/>
    </location>
</feature>
<dbReference type="InterPro" id="IPR004151">
    <property type="entry name" value="7TM_GPCR_serpentine_rcpt_Sre"/>
</dbReference>
<evidence type="ECO:0000256" key="2">
    <source>
        <dbReference type="SAM" id="Phobius"/>
    </source>
</evidence>
<dbReference type="GO" id="GO:0016020">
    <property type="term" value="C:membrane"/>
    <property type="evidence" value="ECO:0007669"/>
    <property type="project" value="InterPro"/>
</dbReference>
<accession>A0A1I7YAL5</accession>
<feature type="transmembrane region" description="Helical" evidence="2">
    <location>
        <begin position="90"/>
        <end position="112"/>
    </location>
</feature>
<evidence type="ECO:0000313" key="4">
    <source>
        <dbReference type="WBParaSite" id="L893_g14425.t1"/>
    </source>
</evidence>
<protein>
    <submittedName>
        <fullName evidence="4">ABC transporter permease</fullName>
    </submittedName>
</protein>
<keyword evidence="2" id="KW-0472">Membrane</keyword>
<dbReference type="Proteomes" id="UP000095287">
    <property type="component" value="Unplaced"/>
</dbReference>
<evidence type="ECO:0000313" key="3">
    <source>
        <dbReference type="Proteomes" id="UP000095287"/>
    </source>
</evidence>
<evidence type="ECO:0000256" key="1">
    <source>
        <dbReference type="ARBA" id="ARBA00006803"/>
    </source>
</evidence>
<dbReference type="PANTHER" id="PTHR47518">
    <property type="entry name" value="SERPENTINE RECEPTOR CLASS EPSILON-13-RELATED"/>
    <property type="match status" value="1"/>
</dbReference>
<name>A0A1I7YAL5_9BILA</name>
<keyword evidence="3" id="KW-1185">Reference proteome</keyword>
<feature type="transmembrane region" description="Helical" evidence="2">
    <location>
        <begin position="60"/>
        <end position="84"/>
    </location>
</feature>
<dbReference type="GO" id="GO:0007606">
    <property type="term" value="P:sensory perception of chemical stimulus"/>
    <property type="evidence" value="ECO:0007669"/>
    <property type="project" value="InterPro"/>
</dbReference>
<keyword evidence="2" id="KW-1133">Transmembrane helix</keyword>
<sequence length="245" mass="28306">MYAGYYPDKMYQRSLVLGSAMQRIQEEATFIHNAAMVMYSKERCLATYYAKTYEKTFTSWIAELLLGSFMGVLSVAVALIYRWQLVANHFIAYYLTALGIVSFVVVICLFNINRIMHARGRVLMLSLSERYQIHENVATCRMLVPVTVMHSVTQGVALGAIYWMIVKFERGEYDDFRAPSFSLDLSLAFSVFLMPVMVVAFNKRLKNQTRSLFGMSKERRRFEEAQATANAVAKEYFEQLNTMWK</sequence>
<dbReference type="InterPro" id="IPR052854">
    <property type="entry name" value="Serpentine_rcpt_epsilon"/>
</dbReference>
<feature type="transmembrane region" description="Helical" evidence="2">
    <location>
        <begin position="185"/>
        <end position="202"/>
    </location>
</feature>
<reference evidence="4" key="1">
    <citation type="submission" date="2016-11" db="UniProtKB">
        <authorList>
            <consortium name="WormBaseParasite"/>
        </authorList>
    </citation>
    <scope>IDENTIFICATION</scope>
</reference>
<keyword evidence="2" id="KW-0812">Transmembrane</keyword>
<proteinExistence type="inferred from homology"/>
<dbReference type="AlphaFoldDB" id="A0A1I7YAL5"/>
<dbReference type="Pfam" id="PF03125">
    <property type="entry name" value="Sre"/>
    <property type="match status" value="1"/>
</dbReference>